<keyword evidence="1" id="KW-1133">Transmembrane helix</keyword>
<dbReference type="Proteomes" id="UP000468581">
    <property type="component" value="Unassembled WGS sequence"/>
</dbReference>
<feature type="transmembrane region" description="Helical" evidence="1">
    <location>
        <begin position="119"/>
        <end position="138"/>
    </location>
</feature>
<dbReference type="AlphaFoldDB" id="A0A6P0UW94"/>
<protein>
    <submittedName>
        <fullName evidence="2">Uncharacterized protein</fullName>
    </submittedName>
</protein>
<keyword evidence="3" id="KW-1185">Reference proteome</keyword>
<sequence>MDKEIKNWQRIWQEENPKPLDIDRLIYQLNKMEKVARLQRIFVPLLFAFALFSMITRLSGNIYNFLSVLFIIIAVLFLLIPLYLSSFPLINEKININNQSFIQWHIKKLKRKLLIPKRYMLIFIILLTLAFNIAFLGALNNDTLAVKITAHLSTLILFAVLYFARKIGIKRYEKYILPVIEKLENISGNEESLPRK</sequence>
<proteinExistence type="predicted"/>
<feature type="transmembrane region" description="Helical" evidence="1">
    <location>
        <begin position="144"/>
        <end position="164"/>
    </location>
</feature>
<organism evidence="2 3">
    <name type="scientific">Leptobacterium flavescens</name>
    <dbReference type="NCBI Taxonomy" id="472055"/>
    <lineage>
        <taxon>Bacteria</taxon>
        <taxon>Pseudomonadati</taxon>
        <taxon>Bacteroidota</taxon>
        <taxon>Flavobacteriia</taxon>
        <taxon>Flavobacteriales</taxon>
        <taxon>Flavobacteriaceae</taxon>
        <taxon>Leptobacterium</taxon>
    </lineage>
</organism>
<gene>
    <name evidence="2" type="ORF">GWK08_16425</name>
</gene>
<evidence type="ECO:0000256" key="1">
    <source>
        <dbReference type="SAM" id="Phobius"/>
    </source>
</evidence>
<keyword evidence="1" id="KW-0812">Transmembrane</keyword>
<evidence type="ECO:0000313" key="3">
    <source>
        <dbReference type="Proteomes" id="UP000468581"/>
    </source>
</evidence>
<feature type="transmembrane region" description="Helical" evidence="1">
    <location>
        <begin position="41"/>
        <end position="59"/>
    </location>
</feature>
<comment type="caution">
    <text evidence="2">The sequence shown here is derived from an EMBL/GenBank/DDBJ whole genome shotgun (WGS) entry which is preliminary data.</text>
</comment>
<name>A0A6P0UW94_9FLAO</name>
<dbReference type="RefSeq" id="WP_163608345.1">
    <property type="nucleotide sequence ID" value="NZ_JAABOO010000004.1"/>
</dbReference>
<keyword evidence="1" id="KW-0472">Membrane</keyword>
<evidence type="ECO:0000313" key="2">
    <source>
        <dbReference type="EMBL" id="NER15043.1"/>
    </source>
</evidence>
<dbReference type="EMBL" id="JAABOO010000004">
    <property type="protein sequence ID" value="NER15043.1"/>
    <property type="molecule type" value="Genomic_DNA"/>
</dbReference>
<reference evidence="2 3" key="1">
    <citation type="submission" date="2020-01" db="EMBL/GenBank/DDBJ databases">
        <title>Leptobacterium flavescens.</title>
        <authorList>
            <person name="Wang G."/>
        </authorList>
    </citation>
    <scope>NUCLEOTIDE SEQUENCE [LARGE SCALE GENOMIC DNA]</scope>
    <source>
        <strain evidence="2 3">KCTC 22160</strain>
    </source>
</reference>
<feature type="transmembrane region" description="Helical" evidence="1">
    <location>
        <begin position="65"/>
        <end position="84"/>
    </location>
</feature>
<accession>A0A6P0UW94</accession>